<keyword evidence="3" id="KW-1185">Reference proteome</keyword>
<dbReference type="AlphaFoldDB" id="A0A0A2MHY6"/>
<dbReference type="EMBL" id="JRLY01000027">
    <property type="protein sequence ID" value="KGO91073.1"/>
    <property type="molecule type" value="Genomic_DNA"/>
</dbReference>
<sequence>MKTAYILLSSLIVAIAFSAGITFLLYLTSTVTSYKHNTVQKDCSGLWVTNKVVNRQDDIESKIPDVVNFE</sequence>
<proteinExistence type="predicted"/>
<protein>
    <submittedName>
        <fullName evidence="2">Uncharacterized protein</fullName>
    </submittedName>
</protein>
<organism evidence="2 3">
    <name type="scientific">Flavobacterium subsaxonicum WB 4.1-42 = DSM 21790</name>
    <dbReference type="NCBI Taxonomy" id="1121898"/>
    <lineage>
        <taxon>Bacteria</taxon>
        <taxon>Pseudomonadati</taxon>
        <taxon>Bacteroidota</taxon>
        <taxon>Flavobacteriia</taxon>
        <taxon>Flavobacteriales</taxon>
        <taxon>Flavobacteriaceae</taxon>
        <taxon>Flavobacterium</taxon>
    </lineage>
</organism>
<feature type="transmembrane region" description="Helical" evidence="1">
    <location>
        <begin position="6"/>
        <end position="27"/>
    </location>
</feature>
<evidence type="ECO:0000313" key="2">
    <source>
        <dbReference type="EMBL" id="KGO91073.1"/>
    </source>
</evidence>
<dbReference type="Proteomes" id="UP000030111">
    <property type="component" value="Unassembled WGS sequence"/>
</dbReference>
<accession>A0A0A2MHY6</accession>
<name>A0A0A2MHY6_9FLAO</name>
<keyword evidence="1" id="KW-0472">Membrane</keyword>
<evidence type="ECO:0000256" key="1">
    <source>
        <dbReference type="SAM" id="Phobius"/>
    </source>
</evidence>
<evidence type="ECO:0000313" key="3">
    <source>
        <dbReference type="Proteomes" id="UP000030111"/>
    </source>
</evidence>
<gene>
    <name evidence="2" type="ORF">Q766_19915</name>
</gene>
<dbReference type="RefSeq" id="WP_026993368.1">
    <property type="nucleotide sequence ID" value="NZ_JRLY01000027.1"/>
</dbReference>
<keyword evidence="1" id="KW-1133">Transmembrane helix</keyword>
<reference evidence="2 3" key="1">
    <citation type="submission" date="2013-09" db="EMBL/GenBank/DDBJ databases">
        <authorList>
            <person name="Zeng Z."/>
            <person name="Chen C."/>
        </authorList>
    </citation>
    <scope>NUCLEOTIDE SEQUENCE [LARGE SCALE GENOMIC DNA]</scope>
    <source>
        <strain evidence="2 3">WB 4.1-42</strain>
    </source>
</reference>
<keyword evidence="1" id="KW-0812">Transmembrane</keyword>
<comment type="caution">
    <text evidence="2">The sequence shown here is derived from an EMBL/GenBank/DDBJ whole genome shotgun (WGS) entry which is preliminary data.</text>
</comment>